<evidence type="ECO:0000256" key="1">
    <source>
        <dbReference type="SAM" id="MobiDB-lite"/>
    </source>
</evidence>
<sequence length="178" mass="20483">MLRPAADGDVDAMRVWRNQPANRAVSINDHVITAEEHEAWWERTRRDPTRLTLVFEYADRPLGIVNYFDIADDRSRCSWGFYLDSETVEAEGLALLAWMQVMKEATAYAFDELGVDVLHGEVLSENEAVRSMNRRFRFVEGPAETRSNGERTLTVHPISLRREDRRGARKTTAQEGTR</sequence>
<protein>
    <submittedName>
        <fullName evidence="4">Peptide chain release factor 2</fullName>
    </submittedName>
    <submittedName>
        <fullName evidence="3">RimJ/RimL family protein N-acetyltransferase</fullName>
    </submittedName>
</protein>
<dbReference type="Proteomes" id="UP000562045">
    <property type="component" value="Unassembled WGS sequence"/>
</dbReference>
<reference evidence="4 6" key="1">
    <citation type="submission" date="2017-06" db="EMBL/GenBank/DDBJ databases">
        <title>Complete Genome Sequence of the Soil Carbazole-Degrading Bacterium Nocardioides aromaticivorans IC177.</title>
        <authorList>
            <person name="Vejarano F."/>
            <person name="Suzuki-Minakuchi C."/>
            <person name="Ohtsubo Y."/>
            <person name="Tsuda M."/>
            <person name="Okada K."/>
            <person name="Nojiri H."/>
        </authorList>
    </citation>
    <scope>NUCLEOTIDE SEQUENCE [LARGE SCALE GENOMIC DNA]</scope>
    <source>
        <strain evidence="4 6">IC177</strain>
    </source>
</reference>
<dbReference type="InterPro" id="IPR016181">
    <property type="entry name" value="Acyl_CoA_acyltransferase"/>
</dbReference>
<organism evidence="3 5">
    <name type="scientific">Nocardioides aromaticivorans</name>
    <dbReference type="NCBI Taxonomy" id="200618"/>
    <lineage>
        <taxon>Bacteria</taxon>
        <taxon>Bacillati</taxon>
        <taxon>Actinomycetota</taxon>
        <taxon>Actinomycetes</taxon>
        <taxon>Propionibacteriales</taxon>
        <taxon>Nocardioidaceae</taxon>
        <taxon>Nocardioides</taxon>
    </lineage>
</organism>
<dbReference type="PANTHER" id="PTHR43415">
    <property type="entry name" value="SPERMIDINE N(1)-ACETYLTRANSFERASE"/>
    <property type="match status" value="1"/>
</dbReference>
<dbReference type="GO" id="GO:0016747">
    <property type="term" value="F:acyltransferase activity, transferring groups other than amino-acyl groups"/>
    <property type="evidence" value="ECO:0007669"/>
    <property type="project" value="InterPro"/>
</dbReference>
<accession>A0A7Z0CLN9</accession>
<evidence type="ECO:0000313" key="5">
    <source>
        <dbReference type="Proteomes" id="UP000562045"/>
    </source>
</evidence>
<dbReference type="Gene3D" id="3.40.630.30">
    <property type="match status" value="1"/>
</dbReference>
<keyword evidence="6" id="KW-1185">Reference proteome</keyword>
<dbReference type="Proteomes" id="UP000662818">
    <property type="component" value="Chromosome"/>
</dbReference>
<dbReference type="EMBL" id="JACBZM010000001">
    <property type="protein sequence ID" value="NYI45479.1"/>
    <property type="molecule type" value="Genomic_DNA"/>
</dbReference>
<name>A0A7Z0CLN9_9ACTN</name>
<reference evidence="3 5" key="2">
    <citation type="submission" date="2020-07" db="EMBL/GenBank/DDBJ databases">
        <title>Sequencing the genomes of 1000 actinobacteria strains.</title>
        <authorList>
            <person name="Klenk H.-P."/>
        </authorList>
    </citation>
    <scope>NUCLEOTIDE SEQUENCE [LARGE SCALE GENOMIC DNA]</scope>
    <source>
        <strain evidence="3 5">DSM 15131</strain>
    </source>
</reference>
<keyword evidence="3" id="KW-0808">Transferase</keyword>
<proteinExistence type="predicted"/>
<dbReference type="InterPro" id="IPR000182">
    <property type="entry name" value="GNAT_dom"/>
</dbReference>
<dbReference type="AlphaFoldDB" id="A0A7Z0CLN9"/>
<evidence type="ECO:0000259" key="2">
    <source>
        <dbReference type="Pfam" id="PF13302"/>
    </source>
</evidence>
<dbReference type="RefSeq" id="WP_179649087.1">
    <property type="nucleotide sequence ID" value="NZ_CP022295.1"/>
</dbReference>
<dbReference type="EMBL" id="CP022295">
    <property type="protein sequence ID" value="QSR24581.1"/>
    <property type="molecule type" value="Genomic_DNA"/>
</dbReference>
<feature type="domain" description="N-acetyltransferase" evidence="2">
    <location>
        <begin position="2"/>
        <end position="138"/>
    </location>
</feature>
<dbReference type="SUPFAM" id="SSF55729">
    <property type="entry name" value="Acyl-CoA N-acyltransferases (Nat)"/>
    <property type="match status" value="1"/>
</dbReference>
<dbReference type="Pfam" id="PF13302">
    <property type="entry name" value="Acetyltransf_3"/>
    <property type="match status" value="1"/>
</dbReference>
<feature type="region of interest" description="Disordered" evidence="1">
    <location>
        <begin position="147"/>
        <end position="178"/>
    </location>
</feature>
<dbReference type="PANTHER" id="PTHR43415:SF3">
    <property type="entry name" value="GNAT-FAMILY ACETYLTRANSFERASE"/>
    <property type="match status" value="1"/>
</dbReference>
<evidence type="ECO:0000313" key="3">
    <source>
        <dbReference type="EMBL" id="NYI45479.1"/>
    </source>
</evidence>
<gene>
    <name evidence="3" type="ORF">BJ993_002559</name>
    <name evidence="4" type="ORF">CFH99_02980</name>
</gene>
<evidence type="ECO:0000313" key="6">
    <source>
        <dbReference type="Proteomes" id="UP000662818"/>
    </source>
</evidence>
<evidence type="ECO:0000313" key="4">
    <source>
        <dbReference type="EMBL" id="QSR24581.1"/>
    </source>
</evidence>